<keyword evidence="2" id="KW-0813">Transport</keyword>
<dbReference type="InterPro" id="IPR011701">
    <property type="entry name" value="MFS"/>
</dbReference>
<dbReference type="CDD" id="cd06173">
    <property type="entry name" value="MFS_MefA_like"/>
    <property type="match status" value="1"/>
</dbReference>
<feature type="transmembrane region" description="Helical" evidence="7">
    <location>
        <begin position="102"/>
        <end position="123"/>
    </location>
</feature>
<dbReference type="InterPro" id="IPR036259">
    <property type="entry name" value="MFS_trans_sf"/>
</dbReference>
<feature type="transmembrane region" description="Helical" evidence="7">
    <location>
        <begin position="128"/>
        <end position="145"/>
    </location>
</feature>
<feature type="transmembrane region" description="Helical" evidence="7">
    <location>
        <begin position="336"/>
        <end position="357"/>
    </location>
</feature>
<dbReference type="GO" id="GO:0005886">
    <property type="term" value="C:plasma membrane"/>
    <property type="evidence" value="ECO:0007669"/>
    <property type="project" value="UniProtKB-SubCell"/>
</dbReference>
<organism evidence="9 10">
    <name type="scientific">Clostridium tepidiprofundi DSM 19306</name>
    <dbReference type="NCBI Taxonomy" id="1121338"/>
    <lineage>
        <taxon>Bacteria</taxon>
        <taxon>Bacillati</taxon>
        <taxon>Bacillota</taxon>
        <taxon>Clostridia</taxon>
        <taxon>Eubacteriales</taxon>
        <taxon>Clostridiaceae</taxon>
        <taxon>Clostridium</taxon>
    </lineage>
</organism>
<evidence type="ECO:0000256" key="3">
    <source>
        <dbReference type="ARBA" id="ARBA00022475"/>
    </source>
</evidence>
<dbReference type="GO" id="GO:0022857">
    <property type="term" value="F:transmembrane transporter activity"/>
    <property type="evidence" value="ECO:0007669"/>
    <property type="project" value="InterPro"/>
</dbReference>
<evidence type="ECO:0000259" key="8">
    <source>
        <dbReference type="PROSITE" id="PS50850"/>
    </source>
</evidence>
<keyword evidence="5 7" id="KW-1133">Transmembrane helix</keyword>
<evidence type="ECO:0000313" key="10">
    <source>
        <dbReference type="Proteomes" id="UP000075531"/>
    </source>
</evidence>
<evidence type="ECO:0000256" key="1">
    <source>
        <dbReference type="ARBA" id="ARBA00004651"/>
    </source>
</evidence>
<dbReference type="Pfam" id="PF07690">
    <property type="entry name" value="MFS_1"/>
    <property type="match status" value="1"/>
</dbReference>
<keyword evidence="10" id="KW-1185">Reference proteome</keyword>
<evidence type="ECO:0000256" key="2">
    <source>
        <dbReference type="ARBA" id="ARBA00022448"/>
    </source>
</evidence>
<keyword evidence="4 7" id="KW-0812">Transmembrane</keyword>
<dbReference type="STRING" id="1121338.CLTEP_08810"/>
<feature type="transmembrane region" description="Helical" evidence="7">
    <location>
        <begin position="281"/>
        <end position="298"/>
    </location>
</feature>
<dbReference type="RefSeq" id="WP_084364628.1">
    <property type="nucleotide sequence ID" value="NZ_LTBA01000005.1"/>
</dbReference>
<dbReference type="OrthoDB" id="9775268at2"/>
<dbReference type="PRINTS" id="PR01988">
    <property type="entry name" value="EXPORTERBACE"/>
</dbReference>
<proteinExistence type="predicted"/>
<dbReference type="SUPFAM" id="SSF103473">
    <property type="entry name" value="MFS general substrate transporter"/>
    <property type="match status" value="1"/>
</dbReference>
<evidence type="ECO:0000256" key="6">
    <source>
        <dbReference type="ARBA" id="ARBA00023136"/>
    </source>
</evidence>
<dbReference type="EMBL" id="LTBA01000005">
    <property type="protein sequence ID" value="KYH35256.1"/>
    <property type="molecule type" value="Genomic_DNA"/>
</dbReference>
<dbReference type="AlphaFoldDB" id="A0A151B5T9"/>
<sequence>MGDVKTAEVVTNENCTVENEIGNKQIVNKEKLWTLNFFLLWQGQFVSAFGDVIYEIALGFWILEITGSKALMGTLMATSMIPRLIISPFAGVVVDRVDRKKLMVLMDLIRGIVVVFVGIAAIFHFVQIWMVFVAGIILGICGAFFNPSIMSALPDIVPKSKIIKANSALNMVYTGTNMAANPVGGILYSVLGAPLMFLFNGISYLFSSFTEVFIKVPKIKRDLKEVHFWDDLKQGFEFVWKFKSLRYFIFIGAILNFFANMAIVLFLPFFQETAGLGSVKYGFAMAVMSGGMFLGMILTSIVDIPYGKRALVFIVDLVAFCVLFSIVLFLNYYGMLAILAIGGFLNAIVNVFFGSTVQLTVPQEMRGKVSALMSTVLMGLAPLGIAFGGIIAEFISIKMIVLVSFAISTIVSVILGFNKDFKAFINFNPDKQVLEDIM</sequence>
<dbReference type="InterPro" id="IPR020846">
    <property type="entry name" value="MFS_dom"/>
</dbReference>
<evidence type="ECO:0000256" key="5">
    <source>
        <dbReference type="ARBA" id="ARBA00022989"/>
    </source>
</evidence>
<gene>
    <name evidence="9" type="primary">bacE</name>
    <name evidence="9" type="ORF">CLTEP_08810</name>
</gene>
<keyword evidence="3" id="KW-1003">Cell membrane</keyword>
<feature type="domain" description="Major facilitator superfamily (MFS) profile" evidence="8">
    <location>
        <begin position="36"/>
        <end position="424"/>
    </location>
</feature>
<name>A0A151B5T9_9CLOT</name>
<evidence type="ECO:0000313" key="9">
    <source>
        <dbReference type="EMBL" id="KYH35256.1"/>
    </source>
</evidence>
<dbReference type="Proteomes" id="UP000075531">
    <property type="component" value="Unassembled WGS sequence"/>
</dbReference>
<feature type="transmembrane region" description="Helical" evidence="7">
    <location>
        <begin position="39"/>
        <end position="63"/>
    </location>
</feature>
<evidence type="ECO:0000256" key="4">
    <source>
        <dbReference type="ARBA" id="ARBA00022692"/>
    </source>
</evidence>
<feature type="transmembrane region" description="Helical" evidence="7">
    <location>
        <begin position="247"/>
        <end position="269"/>
    </location>
</feature>
<comment type="subcellular location">
    <subcellularLocation>
        <location evidence="1">Cell membrane</location>
        <topology evidence="1">Multi-pass membrane protein</topology>
    </subcellularLocation>
</comment>
<evidence type="ECO:0000256" key="7">
    <source>
        <dbReference type="SAM" id="Phobius"/>
    </source>
</evidence>
<keyword evidence="6 7" id="KW-0472">Membrane</keyword>
<protein>
    <submittedName>
        <fullName evidence="9">Putative bacilysin exporter BacE</fullName>
    </submittedName>
</protein>
<feature type="transmembrane region" description="Helical" evidence="7">
    <location>
        <begin position="397"/>
        <end position="417"/>
    </location>
</feature>
<reference evidence="9 10" key="1">
    <citation type="submission" date="2016-02" db="EMBL/GenBank/DDBJ databases">
        <title>Genome sequence of Clostridium tepidiprofundi DSM 19306.</title>
        <authorList>
            <person name="Poehlein A."/>
            <person name="Daniel R."/>
        </authorList>
    </citation>
    <scope>NUCLEOTIDE SEQUENCE [LARGE SCALE GENOMIC DNA]</scope>
    <source>
        <strain evidence="9 10">DSM 19306</strain>
    </source>
</reference>
<dbReference type="PROSITE" id="PS50850">
    <property type="entry name" value="MFS"/>
    <property type="match status" value="1"/>
</dbReference>
<comment type="caution">
    <text evidence="9">The sequence shown here is derived from an EMBL/GenBank/DDBJ whole genome shotgun (WGS) entry which is preliminary data.</text>
</comment>
<accession>A0A151B5T9</accession>
<feature type="transmembrane region" description="Helical" evidence="7">
    <location>
        <begin position="70"/>
        <end position="90"/>
    </location>
</feature>
<feature type="transmembrane region" description="Helical" evidence="7">
    <location>
        <begin position="369"/>
        <end position="391"/>
    </location>
</feature>
<dbReference type="PATRIC" id="fig|1121338.3.peg.903"/>
<dbReference type="PANTHER" id="PTHR23513:SF6">
    <property type="entry name" value="MAJOR FACILITATOR SUPERFAMILY ASSOCIATED DOMAIN-CONTAINING PROTEIN"/>
    <property type="match status" value="1"/>
</dbReference>
<feature type="transmembrane region" description="Helical" evidence="7">
    <location>
        <begin position="310"/>
        <end position="330"/>
    </location>
</feature>
<dbReference type="Gene3D" id="1.20.1250.20">
    <property type="entry name" value="MFS general substrate transporter like domains"/>
    <property type="match status" value="1"/>
</dbReference>
<dbReference type="InterPro" id="IPR022324">
    <property type="entry name" value="Bacilysin_exporter_BacE_put"/>
</dbReference>
<dbReference type="PANTHER" id="PTHR23513">
    <property type="entry name" value="INTEGRAL MEMBRANE EFFLUX PROTEIN-RELATED"/>
    <property type="match status" value="1"/>
</dbReference>
<feature type="transmembrane region" description="Helical" evidence="7">
    <location>
        <begin position="186"/>
        <end position="214"/>
    </location>
</feature>